<evidence type="ECO:0000313" key="11">
    <source>
        <dbReference type="Proteomes" id="UP000466442"/>
    </source>
</evidence>
<evidence type="ECO:0000256" key="5">
    <source>
        <dbReference type="ARBA" id="ARBA00022840"/>
    </source>
</evidence>
<evidence type="ECO:0000256" key="6">
    <source>
        <dbReference type="ARBA" id="ARBA00022917"/>
    </source>
</evidence>
<keyword evidence="4 8" id="KW-0547">Nucleotide-binding</keyword>
<dbReference type="Gene3D" id="1.10.730.10">
    <property type="entry name" value="Isoleucyl-tRNA Synthetase, Domain 1"/>
    <property type="match status" value="2"/>
</dbReference>
<evidence type="ECO:0000313" key="10">
    <source>
        <dbReference type="EMBL" id="KAF6201049.1"/>
    </source>
</evidence>
<dbReference type="GO" id="GO:0005739">
    <property type="term" value="C:mitochondrion"/>
    <property type="evidence" value="ECO:0007669"/>
    <property type="project" value="TreeGrafter"/>
</dbReference>
<evidence type="ECO:0000256" key="8">
    <source>
        <dbReference type="RuleBase" id="RU363035"/>
    </source>
</evidence>
<gene>
    <name evidence="10" type="ORF">GE061_005496</name>
</gene>
<dbReference type="InterPro" id="IPR001412">
    <property type="entry name" value="aa-tRNA-synth_I_CS"/>
</dbReference>
<dbReference type="PANTHER" id="PTHR43740">
    <property type="entry name" value="LEUCYL-TRNA SYNTHETASE"/>
    <property type="match status" value="1"/>
</dbReference>
<dbReference type="GO" id="GO:0005524">
    <property type="term" value="F:ATP binding"/>
    <property type="evidence" value="ECO:0007669"/>
    <property type="project" value="UniProtKB-KW"/>
</dbReference>
<dbReference type="SUPFAM" id="SSF52374">
    <property type="entry name" value="Nucleotidylyl transferase"/>
    <property type="match status" value="1"/>
</dbReference>
<comment type="caution">
    <text evidence="10">The sequence shown here is derived from an EMBL/GenBank/DDBJ whole genome shotgun (WGS) entry which is preliminary data.</text>
</comment>
<protein>
    <recommendedName>
        <fullName evidence="2">leucine--tRNA ligase</fullName>
        <ecNumber evidence="2">6.1.1.4</ecNumber>
    </recommendedName>
</protein>
<evidence type="ECO:0000256" key="7">
    <source>
        <dbReference type="ARBA" id="ARBA00023146"/>
    </source>
</evidence>
<dbReference type="Gene3D" id="3.40.50.620">
    <property type="entry name" value="HUPs"/>
    <property type="match status" value="2"/>
</dbReference>
<dbReference type="InterPro" id="IPR002300">
    <property type="entry name" value="aa-tRNA-synth_Ia"/>
</dbReference>
<comment type="similarity">
    <text evidence="1 8">Belongs to the class-I aminoacyl-tRNA synthetase family.</text>
</comment>
<evidence type="ECO:0000256" key="3">
    <source>
        <dbReference type="ARBA" id="ARBA00022598"/>
    </source>
</evidence>
<reference evidence="10" key="1">
    <citation type="journal article" date="2021" name="Mol. Ecol. Resour.">
        <title>Apolygus lucorum genome provides insights into omnivorousness and mesophyll feeding.</title>
        <authorList>
            <person name="Liu Y."/>
            <person name="Liu H."/>
            <person name="Wang H."/>
            <person name="Huang T."/>
            <person name="Liu B."/>
            <person name="Yang B."/>
            <person name="Yin L."/>
            <person name="Li B."/>
            <person name="Zhang Y."/>
            <person name="Zhang S."/>
            <person name="Jiang F."/>
            <person name="Zhang X."/>
            <person name="Ren Y."/>
            <person name="Wang B."/>
            <person name="Wang S."/>
            <person name="Lu Y."/>
            <person name="Wu K."/>
            <person name="Fan W."/>
            <person name="Wang G."/>
        </authorList>
    </citation>
    <scope>NUCLEOTIDE SEQUENCE</scope>
    <source>
        <strain evidence="10">12Hb</strain>
    </source>
</reference>
<dbReference type="GO" id="GO:0006429">
    <property type="term" value="P:leucyl-tRNA aminoacylation"/>
    <property type="evidence" value="ECO:0007669"/>
    <property type="project" value="InterPro"/>
</dbReference>
<dbReference type="EC" id="6.1.1.4" evidence="2"/>
<feature type="domain" description="Aminoacyl-tRNA synthetase class Ia" evidence="9">
    <location>
        <begin position="64"/>
        <end position="243"/>
    </location>
</feature>
<keyword evidence="7 8" id="KW-0030">Aminoacyl-tRNA synthetase</keyword>
<sequence>MEILTVSVCRIRLGSRVVSSPSRNCIFRRQSSVSGKSSLDLGTKLKIESKWGALINHAVNFDETSRREKCYVCPMFPYPSGNLHMGHVRVYTISDAIARFQRLNGKNVLHPIGFDSFGLPAENAAIENKIDPEEWTNKNISKMRKQLRQLGCSFDWSREVTTSDPQYYKFTQYIFLLMYKHGLVYRKKAWVNWDPVDGTVLADEQVDSSGRSWRSGAKVERKLLEQWFIRSTNFAQSLRNGLDNKELAEWRDIVKLQKHWIGECDGAEFRFDVYLNGEKHSSVNIWVHKPEHISKAEFVAVSDTNEIGITGSTGSNVTVINPFTKKVLPVVVIPHGELNYPEGCSVKLGIPSQCDDDARVATMKNIPFDSTRALDNFDERTRVCQLAVSGKMGGHLKSSSLRDWLISRQRRWGTPIPIVHCDACGAVPVDIKDLPVVLLKDPSSSALASCPKCGKPGRQETDTMDTFVDSAWYFLRYIDPTNQDLPFDKSKAENMMPVDVYIGGKEHATLHLYYARFLSHFLHSIGWVPEPEPFKRLLVQGMVMGKTYYIKKTKQVVRSSSVIEKDGQLVDKESGEPVYVKWEKMSKSKHNGVEPSDMFDKYGVDTTRLLVLGEVAPTSDRLWKEEAFDGVLNFQERVWTLLNDFMDSKVKFHNLPVNEVKIKNVEDKLRDVRNFHVKGVTFNYNQSYQLSVAISKLQGLVKTLK</sequence>
<dbReference type="OrthoDB" id="15954at2759"/>
<proteinExistence type="inferred from homology"/>
<keyword evidence="5 8" id="KW-0067">ATP-binding</keyword>
<dbReference type="PRINTS" id="PR00985">
    <property type="entry name" value="TRNASYNTHLEU"/>
</dbReference>
<dbReference type="GO" id="GO:0032543">
    <property type="term" value="P:mitochondrial translation"/>
    <property type="evidence" value="ECO:0007669"/>
    <property type="project" value="TreeGrafter"/>
</dbReference>
<evidence type="ECO:0000256" key="4">
    <source>
        <dbReference type="ARBA" id="ARBA00022741"/>
    </source>
</evidence>
<organism evidence="10 11">
    <name type="scientific">Apolygus lucorum</name>
    <name type="common">Small green plant bug</name>
    <name type="synonym">Lygocoris lucorum</name>
    <dbReference type="NCBI Taxonomy" id="248454"/>
    <lineage>
        <taxon>Eukaryota</taxon>
        <taxon>Metazoa</taxon>
        <taxon>Ecdysozoa</taxon>
        <taxon>Arthropoda</taxon>
        <taxon>Hexapoda</taxon>
        <taxon>Insecta</taxon>
        <taxon>Pterygota</taxon>
        <taxon>Neoptera</taxon>
        <taxon>Paraneoptera</taxon>
        <taxon>Hemiptera</taxon>
        <taxon>Heteroptera</taxon>
        <taxon>Panheteroptera</taxon>
        <taxon>Cimicomorpha</taxon>
        <taxon>Miridae</taxon>
        <taxon>Mirini</taxon>
        <taxon>Apolygus</taxon>
    </lineage>
</organism>
<keyword evidence="6 8" id="KW-0648">Protein biosynthesis</keyword>
<dbReference type="InterPro" id="IPR002302">
    <property type="entry name" value="Leu-tRNA-ligase"/>
</dbReference>
<dbReference type="PANTHER" id="PTHR43740:SF2">
    <property type="entry name" value="LEUCINE--TRNA LIGASE, MITOCHONDRIAL"/>
    <property type="match status" value="1"/>
</dbReference>
<evidence type="ECO:0000259" key="9">
    <source>
        <dbReference type="Pfam" id="PF00133"/>
    </source>
</evidence>
<dbReference type="CDD" id="cd00812">
    <property type="entry name" value="LeuRS_core"/>
    <property type="match status" value="1"/>
</dbReference>
<dbReference type="Pfam" id="PF00133">
    <property type="entry name" value="tRNA-synt_1"/>
    <property type="match status" value="2"/>
</dbReference>
<dbReference type="PROSITE" id="PS00178">
    <property type="entry name" value="AA_TRNA_LIGASE_I"/>
    <property type="match status" value="1"/>
</dbReference>
<name>A0A8S9WXU9_APOLU</name>
<accession>A0A8S9WXU9</accession>
<evidence type="ECO:0000256" key="2">
    <source>
        <dbReference type="ARBA" id="ARBA00013164"/>
    </source>
</evidence>
<feature type="non-terminal residue" evidence="10">
    <location>
        <position position="705"/>
    </location>
</feature>
<dbReference type="AlphaFoldDB" id="A0A8S9WXU9"/>
<evidence type="ECO:0000256" key="1">
    <source>
        <dbReference type="ARBA" id="ARBA00005594"/>
    </source>
</evidence>
<dbReference type="Proteomes" id="UP000466442">
    <property type="component" value="Unassembled WGS sequence"/>
</dbReference>
<feature type="domain" description="Aminoacyl-tRNA synthetase class Ia" evidence="9">
    <location>
        <begin position="401"/>
        <end position="567"/>
    </location>
</feature>
<dbReference type="EMBL" id="WIXP02000013">
    <property type="protein sequence ID" value="KAF6201049.1"/>
    <property type="molecule type" value="Genomic_DNA"/>
</dbReference>
<dbReference type="InterPro" id="IPR014729">
    <property type="entry name" value="Rossmann-like_a/b/a_fold"/>
</dbReference>
<dbReference type="GO" id="GO:0004823">
    <property type="term" value="F:leucine-tRNA ligase activity"/>
    <property type="evidence" value="ECO:0007669"/>
    <property type="project" value="UniProtKB-EC"/>
</dbReference>
<keyword evidence="3 8" id="KW-0436">Ligase</keyword>
<keyword evidence="11" id="KW-1185">Reference proteome</keyword>